<dbReference type="PANTHER" id="PTHR21549">
    <property type="entry name" value="MUTATED IN BLADDER CANCER 1"/>
    <property type="match status" value="1"/>
</dbReference>
<gene>
    <name evidence="5" type="primary">CCDC148</name>
</gene>
<evidence type="ECO:0000256" key="1">
    <source>
        <dbReference type="ARBA" id="ARBA00023054"/>
    </source>
</evidence>
<name>A0A6P9F9U5_ZALCA</name>
<dbReference type="CTD" id="130940"/>
<accession>A0A6P9F9U5</accession>
<dbReference type="RefSeq" id="XP_035582814.1">
    <property type="nucleotide sequence ID" value="XM_035726921.1"/>
</dbReference>
<feature type="region of interest" description="Disordered" evidence="3">
    <location>
        <begin position="1"/>
        <end position="34"/>
    </location>
</feature>
<dbReference type="PANTHER" id="PTHR21549:SF1">
    <property type="entry name" value="COILED-COIL DOMAIN-CONTAINING PROTEIN 148"/>
    <property type="match status" value="1"/>
</dbReference>
<evidence type="ECO:0000313" key="5">
    <source>
        <dbReference type="RefSeq" id="XP_035582814.1"/>
    </source>
</evidence>
<feature type="coiled-coil region" evidence="2">
    <location>
        <begin position="508"/>
        <end position="535"/>
    </location>
</feature>
<evidence type="ECO:0000313" key="4">
    <source>
        <dbReference type="Proteomes" id="UP000515165"/>
    </source>
</evidence>
<evidence type="ECO:0000256" key="3">
    <source>
        <dbReference type="SAM" id="MobiDB-lite"/>
    </source>
</evidence>
<sequence length="633" mass="76292">MLRNTPYELSPFADRENREENREHGLSSLDMEDLNKRDQPFMAIQKNNSSDNLVFRMKNGMRRTKYKPVDYQQLQALTEAKKLASASVELKIRKAEKASKISKEQTLIKQHKQVWWQEHQRLTDVRCKMESEIKSFLSEENIGNECLSDLTNFEQELSEQWYTYLKNVINPIQQLRADLKYRQHHISQYSYSHIVLNSVKVLEEIDFVKKQLTAIFERLSLEQQKIENYLSDWSMKILDYSSEERSKLLSELPMELETLECPYPDLKSSILHEFCNFTEKYKKKLQDFDLQLEDISRNFQLSEEDHWIYQAVLDQYPGDLCGRRTLYLNMLQRYFPHKSRHDLVEHEKYCDQYHFAREQRRILISNWNKNRRDFIQKAVLTLAEACAAHAMEDTLAKDRRKQQELCAHLKAKVLQWRAHQEEVARLEMEISARRREKEKEKEKLWKEKELLQRAEKKKKIRKYWAKKEQKWQEMEMRDLQRLEELKKLMAEQSVKDRERVKYRQELLEKRLMEKKEVALQEAHEEEERERRLEALRKQVAIVAQFDPVRMMSDTTASKARMGIGIEEEFILQKPLFTMNTYNEYQIISDPRLRFELALREAGLHKTFYAKEIFPKISPRKPPRKDMESTVFKI</sequence>
<dbReference type="GeneID" id="113920954"/>
<feature type="compositionally biased region" description="Basic and acidic residues" evidence="3">
    <location>
        <begin position="13"/>
        <end position="25"/>
    </location>
</feature>
<proteinExistence type="predicted"/>
<organism evidence="4 5">
    <name type="scientific">Zalophus californianus</name>
    <name type="common">California sealion</name>
    <dbReference type="NCBI Taxonomy" id="9704"/>
    <lineage>
        <taxon>Eukaryota</taxon>
        <taxon>Metazoa</taxon>
        <taxon>Chordata</taxon>
        <taxon>Craniata</taxon>
        <taxon>Vertebrata</taxon>
        <taxon>Euteleostomi</taxon>
        <taxon>Mammalia</taxon>
        <taxon>Eutheria</taxon>
        <taxon>Laurasiatheria</taxon>
        <taxon>Carnivora</taxon>
        <taxon>Caniformia</taxon>
        <taxon>Pinnipedia</taxon>
        <taxon>Otariidae</taxon>
        <taxon>Zalophus</taxon>
    </lineage>
</organism>
<dbReference type="KEGG" id="zca:113920954"/>
<feature type="coiled-coil region" evidence="2">
    <location>
        <begin position="423"/>
        <end position="457"/>
    </location>
</feature>
<dbReference type="OrthoDB" id="448087at2759"/>
<dbReference type="Proteomes" id="UP000515165">
    <property type="component" value="Chromosome 3"/>
</dbReference>
<reference evidence="5" key="1">
    <citation type="submission" date="2025-08" db="UniProtKB">
        <authorList>
            <consortium name="RefSeq"/>
        </authorList>
    </citation>
    <scope>IDENTIFICATION</scope>
    <source>
        <tissue evidence="5">Blood</tissue>
    </source>
</reference>
<evidence type="ECO:0000256" key="2">
    <source>
        <dbReference type="SAM" id="Coils"/>
    </source>
</evidence>
<keyword evidence="4" id="KW-1185">Reference proteome</keyword>
<keyword evidence="1 2" id="KW-0175">Coiled coil</keyword>
<dbReference type="AlphaFoldDB" id="A0A6P9F9U5"/>
<dbReference type="InterPro" id="IPR039902">
    <property type="entry name" value="CCDC148/CCDC112"/>
</dbReference>
<protein>
    <submittedName>
        <fullName evidence="5">Coiled-coil domain-containing protein 148</fullName>
    </submittedName>
</protein>